<evidence type="ECO:0000313" key="2">
    <source>
        <dbReference type="EMBL" id="PWJ16246.1"/>
    </source>
</evidence>
<dbReference type="PROSITE" id="PS50404">
    <property type="entry name" value="GST_NTER"/>
    <property type="match status" value="1"/>
</dbReference>
<feature type="domain" description="GST N-terminal" evidence="1">
    <location>
        <begin position="1"/>
        <end position="75"/>
    </location>
</feature>
<organism evidence="3 5">
    <name type="scientific">Jannaschia seohaensis</name>
    <dbReference type="NCBI Taxonomy" id="475081"/>
    <lineage>
        <taxon>Bacteria</taxon>
        <taxon>Pseudomonadati</taxon>
        <taxon>Pseudomonadota</taxon>
        <taxon>Alphaproteobacteria</taxon>
        <taxon>Rhodobacterales</taxon>
        <taxon>Roseobacteraceae</taxon>
        <taxon>Jannaschia</taxon>
    </lineage>
</organism>
<dbReference type="EMBL" id="QGDJ01000009">
    <property type="protein sequence ID" value="PWJ16246.1"/>
    <property type="molecule type" value="Genomic_DNA"/>
</dbReference>
<proteinExistence type="predicted"/>
<dbReference type="SUPFAM" id="SSF52833">
    <property type="entry name" value="Thioredoxin-like"/>
    <property type="match status" value="1"/>
</dbReference>
<dbReference type="PANTHER" id="PTHR44051:SF8">
    <property type="entry name" value="GLUTATHIONE S-TRANSFERASE GSTA"/>
    <property type="match status" value="1"/>
</dbReference>
<dbReference type="InterPro" id="IPR004045">
    <property type="entry name" value="Glutathione_S-Trfase_N"/>
</dbReference>
<protein>
    <submittedName>
        <fullName evidence="3">Glutathione S-transferase</fullName>
    </submittedName>
</protein>
<dbReference type="Pfam" id="PF13409">
    <property type="entry name" value="GST_N_2"/>
    <property type="match status" value="1"/>
</dbReference>
<dbReference type="Gene3D" id="3.40.30.10">
    <property type="entry name" value="Glutaredoxin"/>
    <property type="match status" value="1"/>
</dbReference>
<dbReference type="RefSeq" id="WP_109565452.1">
    <property type="nucleotide sequence ID" value="NZ_QGDJ01000009.1"/>
</dbReference>
<dbReference type="AlphaFoldDB" id="A0A2Y9AYH0"/>
<dbReference type="InterPro" id="IPR036282">
    <property type="entry name" value="Glutathione-S-Trfase_C_sf"/>
</dbReference>
<dbReference type="OrthoDB" id="9810080at2"/>
<dbReference type="Gene3D" id="1.20.1050.10">
    <property type="match status" value="1"/>
</dbReference>
<evidence type="ECO:0000259" key="1">
    <source>
        <dbReference type="PROSITE" id="PS50404"/>
    </source>
</evidence>
<gene>
    <name evidence="2" type="ORF">BCF38_109131</name>
    <name evidence="3" type="ORF">SAMN05421539_109131</name>
</gene>
<dbReference type="PANTHER" id="PTHR44051">
    <property type="entry name" value="GLUTATHIONE S-TRANSFERASE-RELATED"/>
    <property type="match status" value="1"/>
</dbReference>
<evidence type="ECO:0000313" key="5">
    <source>
        <dbReference type="Proteomes" id="UP000251571"/>
    </source>
</evidence>
<dbReference type="CDD" id="cd03046">
    <property type="entry name" value="GST_N_GTT1_like"/>
    <property type="match status" value="1"/>
</dbReference>
<reference evidence="3 5" key="1">
    <citation type="submission" date="2016-10" db="EMBL/GenBank/DDBJ databases">
        <authorList>
            <person name="Cai Z."/>
        </authorList>
    </citation>
    <scope>NUCLEOTIDE SEQUENCE [LARGE SCALE GENOMIC DNA]</scope>
    <source>
        <strain evidence="3 5">DSM 25227</strain>
    </source>
</reference>
<dbReference type="EMBL" id="UETC01000009">
    <property type="protein sequence ID" value="SSA49320.1"/>
    <property type="molecule type" value="Genomic_DNA"/>
</dbReference>
<dbReference type="Proteomes" id="UP000245839">
    <property type="component" value="Unassembled WGS sequence"/>
</dbReference>
<sequence>MLRLHGEVKSRALRPLWLLEELGIPFEWVPTAPRSEGARAVSPLGKIPVLVTEEGPVFDSVAQMTFLADRAGRFTHPAGSYLRARQDALTNTINETFDAVLWAYAKHSFVLPEEHRVPAVKDSLRWQFGRYAEVMADLIEGPFLMGAEPLVPDFLLAHCCGWAEGLRFDLPEGLRTHMTAMRARPAFQRAIAHG</sequence>
<keyword evidence="3" id="KW-0808">Transferase</keyword>
<accession>A0A2Y9AYH0</accession>
<evidence type="ECO:0000313" key="3">
    <source>
        <dbReference type="EMBL" id="SSA49320.1"/>
    </source>
</evidence>
<name>A0A2Y9AYH0_9RHOB</name>
<dbReference type="Proteomes" id="UP000251571">
    <property type="component" value="Unassembled WGS sequence"/>
</dbReference>
<keyword evidence="4" id="KW-1185">Reference proteome</keyword>
<evidence type="ECO:0000313" key="4">
    <source>
        <dbReference type="Proteomes" id="UP000245839"/>
    </source>
</evidence>
<dbReference type="InterPro" id="IPR036249">
    <property type="entry name" value="Thioredoxin-like_sf"/>
</dbReference>
<reference evidence="2 4" key="2">
    <citation type="submission" date="2018-03" db="EMBL/GenBank/DDBJ databases">
        <title>Genomic Encyclopedia of Archaeal and Bacterial Type Strains, Phase II (KMG-II): from individual species to whole genera.</title>
        <authorList>
            <person name="Goeker M."/>
        </authorList>
    </citation>
    <scope>NUCLEOTIDE SEQUENCE [LARGE SCALE GENOMIC DNA]</scope>
    <source>
        <strain evidence="2 4">DSM 25227</strain>
    </source>
</reference>
<dbReference type="SUPFAM" id="SSF47616">
    <property type="entry name" value="GST C-terminal domain-like"/>
    <property type="match status" value="1"/>
</dbReference>
<dbReference type="GO" id="GO:0016740">
    <property type="term" value="F:transferase activity"/>
    <property type="evidence" value="ECO:0007669"/>
    <property type="project" value="UniProtKB-KW"/>
</dbReference>